<dbReference type="InterPro" id="IPR003616">
    <property type="entry name" value="Post-SET_dom"/>
</dbReference>
<dbReference type="EC" id="2.1.1.354" evidence="2"/>
<dbReference type="SMART" id="SM00508">
    <property type="entry name" value="PostSET"/>
    <property type="match status" value="1"/>
</dbReference>
<evidence type="ECO:0000256" key="1">
    <source>
        <dbReference type="ARBA" id="ARBA00004123"/>
    </source>
</evidence>
<dbReference type="AlphaFoldDB" id="A0A8T2T208"/>
<evidence type="ECO:0000256" key="7">
    <source>
        <dbReference type="ARBA" id="ARBA00023242"/>
    </source>
</evidence>
<evidence type="ECO:0000259" key="12">
    <source>
        <dbReference type="PROSITE" id="PS50280"/>
    </source>
</evidence>
<dbReference type="PROSITE" id="PS50280">
    <property type="entry name" value="SET"/>
    <property type="match status" value="1"/>
</dbReference>
<comment type="subcellular location">
    <subcellularLocation>
        <location evidence="1">Nucleus</location>
    </subcellularLocation>
</comment>
<organism evidence="14 15">
    <name type="scientific">Ceratopteris richardii</name>
    <name type="common">Triangle waterfern</name>
    <dbReference type="NCBI Taxonomy" id="49495"/>
    <lineage>
        <taxon>Eukaryota</taxon>
        <taxon>Viridiplantae</taxon>
        <taxon>Streptophyta</taxon>
        <taxon>Embryophyta</taxon>
        <taxon>Tracheophyta</taxon>
        <taxon>Polypodiopsida</taxon>
        <taxon>Polypodiidae</taxon>
        <taxon>Polypodiales</taxon>
        <taxon>Pteridineae</taxon>
        <taxon>Pteridaceae</taxon>
        <taxon>Parkerioideae</taxon>
        <taxon>Ceratopteris</taxon>
    </lineage>
</organism>
<keyword evidence="5" id="KW-0949">S-adenosyl-L-methionine</keyword>
<evidence type="ECO:0000256" key="6">
    <source>
        <dbReference type="ARBA" id="ARBA00022853"/>
    </source>
</evidence>
<feature type="region of interest" description="Disordered" evidence="11">
    <location>
        <begin position="673"/>
        <end position="707"/>
    </location>
</feature>
<dbReference type="PROSITE" id="PS50868">
    <property type="entry name" value="POST_SET"/>
    <property type="match status" value="1"/>
</dbReference>
<dbReference type="Gene3D" id="3.30.1490.40">
    <property type="match status" value="1"/>
</dbReference>
<evidence type="ECO:0000256" key="5">
    <source>
        <dbReference type="ARBA" id="ARBA00022691"/>
    </source>
</evidence>
<dbReference type="GO" id="GO:0048188">
    <property type="term" value="C:Set1C/COMPASS complex"/>
    <property type="evidence" value="ECO:0007669"/>
    <property type="project" value="TreeGrafter"/>
</dbReference>
<dbReference type="PANTHER" id="PTHR45814">
    <property type="entry name" value="HISTONE-LYSINE N-METHYLTRANSFERASE SETD1"/>
    <property type="match status" value="1"/>
</dbReference>
<evidence type="ECO:0000313" key="14">
    <source>
        <dbReference type="EMBL" id="KAH7387574.1"/>
    </source>
</evidence>
<feature type="compositionally biased region" description="Pro residues" evidence="11">
    <location>
        <begin position="77"/>
        <end position="88"/>
    </location>
</feature>
<feature type="region of interest" description="Disordered" evidence="11">
    <location>
        <begin position="773"/>
        <end position="793"/>
    </location>
</feature>
<dbReference type="OrthoDB" id="308383at2759"/>
<reference evidence="14" key="1">
    <citation type="submission" date="2021-08" db="EMBL/GenBank/DDBJ databases">
        <title>WGS assembly of Ceratopteris richardii.</title>
        <authorList>
            <person name="Marchant D.B."/>
            <person name="Chen G."/>
            <person name="Jenkins J."/>
            <person name="Shu S."/>
            <person name="Leebens-Mack J."/>
            <person name="Grimwood J."/>
            <person name="Schmutz J."/>
            <person name="Soltis P."/>
            <person name="Soltis D."/>
            <person name="Chen Z.-H."/>
        </authorList>
    </citation>
    <scope>NUCLEOTIDE SEQUENCE</scope>
    <source>
        <strain evidence="14">Whitten #5841</strain>
        <tissue evidence="14">Leaf</tissue>
    </source>
</reference>
<evidence type="ECO:0000313" key="15">
    <source>
        <dbReference type="Proteomes" id="UP000825935"/>
    </source>
</evidence>
<dbReference type="Pfam" id="PF00856">
    <property type="entry name" value="SET"/>
    <property type="match status" value="1"/>
</dbReference>
<feature type="compositionally biased region" description="Basic residues" evidence="11">
    <location>
        <begin position="874"/>
        <end position="886"/>
    </location>
</feature>
<dbReference type="Gene3D" id="2.170.270.10">
    <property type="entry name" value="SET domain"/>
    <property type="match status" value="1"/>
</dbReference>
<comment type="catalytic activity">
    <reaction evidence="8">
        <text>L-lysyl(4)-[histone H3] + 3 S-adenosyl-L-methionine = N(6),N(6),N(6)-trimethyl-L-lysyl(4)-[histone H3] + 3 S-adenosyl-L-homocysteine + 3 H(+)</text>
        <dbReference type="Rhea" id="RHEA:60260"/>
        <dbReference type="Rhea" id="RHEA-COMP:15537"/>
        <dbReference type="Rhea" id="RHEA-COMP:15547"/>
        <dbReference type="ChEBI" id="CHEBI:15378"/>
        <dbReference type="ChEBI" id="CHEBI:29969"/>
        <dbReference type="ChEBI" id="CHEBI:57856"/>
        <dbReference type="ChEBI" id="CHEBI:59789"/>
        <dbReference type="ChEBI" id="CHEBI:61961"/>
        <dbReference type="EC" id="2.1.1.354"/>
    </reaction>
</comment>
<evidence type="ECO:0000256" key="2">
    <source>
        <dbReference type="ARBA" id="ARBA00012182"/>
    </source>
</evidence>
<keyword evidence="15" id="KW-1185">Reference proteome</keyword>
<keyword evidence="6" id="KW-0156">Chromatin regulator</keyword>
<accession>A0A8T2T208</accession>
<dbReference type="InterPro" id="IPR046341">
    <property type="entry name" value="SET_dom_sf"/>
</dbReference>
<dbReference type="GO" id="GO:0032259">
    <property type="term" value="P:methylation"/>
    <property type="evidence" value="ECO:0007669"/>
    <property type="project" value="UniProtKB-KW"/>
</dbReference>
<dbReference type="PANTHER" id="PTHR45814:SF2">
    <property type="entry name" value="HISTONE-LYSINE N-METHYLTRANSFERASE SETD1"/>
    <property type="match status" value="1"/>
</dbReference>
<dbReference type="GO" id="GO:0140999">
    <property type="term" value="F:histone H3K4 trimethyltransferase activity"/>
    <property type="evidence" value="ECO:0007669"/>
    <property type="project" value="UniProtKB-EC"/>
</dbReference>
<evidence type="ECO:0000256" key="10">
    <source>
        <dbReference type="ARBA" id="ARBA00049129"/>
    </source>
</evidence>
<dbReference type="InterPro" id="IPR044570">
    <property type="entry name" value="Set1-like"/>
</dbReference>
<proteinExistence type="predicted"/>
<dbReference type="Proteomes" id="UP000825935">
    <property type="component" value="Chromosome 16"/>
</dbReference>
<feature type="domain" description="Post-SET" evidence="13">
    <location>
        <begin position="1116"/>
        <end position="1132"/>
    </location>
</feature>
<evidence type="ECO:0000256" key="8">
    <source>
        <dbReference type="ARBA" id="ARBA00047571"/>
    </source>
</evidence>
<dbReference type="InterPro" id="IPR001214">
    <property type="entry name" value="SET_dom"/>
</dbReference>
<dbReference type="EMBL" id="CM035421">
    <property type="protein sequence ID" value="KAH7387574.1"/>
    <property type="molecule type" value="Genomic_DNA"/>
</dbReference>
<evidence type="ECO:0000259" key="13">
    <source>
        <dbReference type="PROSITE" id="PS50868"/>
    </source>
</evidence>
<feature type="region of interest" description="Disordered" evidence="11">
    <location>
        <begin position="870"/>
        <end position="889"/>
    </location>
</feature>
<feature type="domain" description="SET" evidence="12">
    <location>
        <begin position="992"/>
        <end position="1110"/>
    </location>
</feature>
<comment type="caution">
    <text evidence="14">The sequence shown here is derived from an EMBL/GenBank/DDBJ whole genome shotgun (WGS) entry which is preliminary data.</text>
</comment>
<dbReference type="SUPFAM" id="SSF55277">
    <property type="entry name" value="GYF domain"/>
    <property type="match status" value="1"/>
</dbReference>
<comment type="catalytic activity">
    <reaction evidence="9">
        <text>N(6)-methyl-L-lysyl(4)-[histone H3] + S-adenosyl-L-methionine = N(6),N(6)-dimethyl-L-lysyl(4)-[histone H3] + S-adenosyl-L-homocysteine + H(+)</text>
        <dbReference type="Rhea" id="RHEA:60268"/>
        <dbReference type="Rhea" id="RHEA-COMP:15540"/>
        <dbReference type="Rhea" id="RHEA-COMP:15543"/>
        <dbReference type="ChEBI" id="CHEBI:15378"/>
        <dbReference type="ChEBI" id="CHEBI:57856"/>
        <dbReference type="ChEBI" id="CHEBI:59789"/>
        <dbReference type="ChEBI" id="CHEBI:61929"/>
        <dbReference type="ChEBI" id="CHEBI:61976"/>
    </reaction>
</comment>
<sequence length="1132" mass="126297">MAENERSTGEGVSALYNIGACSTRGVRLPESLNNHANLDVASLFAGHPNSIERKCPISFSSSKRNFSASGGHQHRTSPPPRSLGPNPPATWRQNHRESEVLYNQGIKSSPRPEVSACKTSKPCEDNMLMNSQQFVILDTGRGMHKVFIDEQKWMYLNHQAKMCGPYSFRQLLEGFQSEFLPPYLSIHLVHEGYLDEPIALDLLMQKFRRSMNPAEELFAGNNEAAISVQTNDNPFHGLPQNYTEIGVQHLSSTTPEVQSESFSNTISSMQGQASVRHGQERDLVAEFSIPGPGATGHLVTSDRFVSPIMDSPTEYQGSFTENTYLSKIDLERLIPPGFEAVADTLKLSEEQLKAIENLRVTVNKNAYATKETLHGKEEMSSFTHQKLHAAIIQYDSEDILPSQLIPETSSYDSRGSSPLGSPEKNRIEQSMTFVTKGVLRNTDEIASSIHQQLHTAAIQNYAEDVLDRQSALEVSSYQSRGSCFFASSQDNTSGRNVSYQLFCQGNLPVQGIPVSSSVKPPNNCLADDPTMPLHLQQSVFPTSVCIGLPLHTSRGPKRLFTSMISGNVSSSNEQPIASSGHDHVGQDQSMGVLIPSFMVDSLALLHEELLKVVNRNYRNVVFSAILSEQLGHWLSKMEETKLSNFLDKEGMLEDYEDVPEPSSRMHLKRTLKEASSSETCPSSADTSSPFNLGTRSNSISDNDITPISSMETGARDIVNRPVRTVPDKVTDSGSESSHNKLFPFIMKAQEMLRDLEREESFSRLTDGAFLSDSKSPLSYSKSSFSHSKSSSLSSGAVDYFKDGFVDSGDEELLYDRDGPADLKCWAEPRGPCIDDSDYTSQNKSPINLPKRRKGHVKSLRQLMLITSKSNSKSVAKKKSKVKRSRKDQKENVVPLKADVVSLPEDICYTGCARTCVDGWVWHNWARAMRRSEKRRRTNCNLQEESMKRLPNVFGAQKSVQAARTNRALLRKLASSAEGSEILKLTHSKARRKNLKFARSKIHEWGLFAAEPIDAGDFIIEYVGELVRPRIADLREKQYEKLGMDGSYLFRIDKETVQVDATKRGGLARFINHSCDPNCYPKIITVEGLKKIFIYAKRHIKLGEELAYDYKFPREEQKIPCYCGSSKCRGSLN</sequence>
<protein>
    <recommendedName>
        <fullName evidence="2">[histone H3]-lysine(4) N-trimethyltransferase</fullName>
        <ecNumber evidence="2">2.1.1.354</ecNumber>
    </recommendedName>
</protein>
<evidence type="ECO:0000256" key="3">
    <source>
        <dbReference type="ARBA" id="ARBA00022603"/>
    </source>
</evidence>
<keyword evidence="7" id="KW-0539">Nucleus</keyword>
<evidence type="ECO:0000256" key="11">
    <source>
        <dbReference type="SAM" id="MobiDB-lite"/>
    </source>
</evidence>
<comment type="catalytic activity">
    <reaction evidence="10">
        <text>N(6),N(6)-dimethyl-L-lysyl(4)-[histone H3] + S-adenosyl-L-methionine = N(6),N(6),N(6)-trimethyl-L-lysyl(4)-[histone H3] + S-adenosyl-L-homocysteine + H(+)</text>
        <dbReference type="Rhea" id="RHEA:60272"/>
        <dbReference type="Rhea" id="RHEA-COMP:15537"/>
        <dbReference type="Rhea" id="RHEA-COMP:15540"/>
        <dbReference type="ChEBI" id="CHEBI:15378"/>
        <dbReference type="ChEBI" id="CHEBI:57856"/>
        <dbReference type="ChEBI" id="CHEBI:59789"/>
        <dbReference type="ChEBI" id="CHEBI:61961"/>
        <dbReference type="ChEBI" id="CHEBI:61976"/>
    </reaction>
</comment>
<name>A0A8T2T208_CERRI</name>
<dbReference type="SMART" id="SM00317">
    <property type="entry name" value="SET"/>
    <property type="match status" value="1"/>
</dbReference>
<gene>
    <name evidence="14" type="ORF">KP509_16G030800</name>
</gene>
<dbReference type="InterPro" id="IPR035445">
    <property type="entry name" value="GYF-like_dom_sf"/>
</dbReference>
<feature type="region of interest" description="Disordered" evidence="11">
    <location>
        <begin position="62"/>
        <end position="92"/>
    </location>
</feature>
<dbReference type="SUPFAM" id="SSF82199">
    <property type="entry name" value="SET domain"/>
    <property type="match status" value="1"/>
</dbReference>
<evidence type="ECO:0000256" key="4">
    <source>
        <dbReference type="ARBA" id="ARBA00022679"/>
    </source>
</evidence>
<keyword evidence="4" id="KW-0808">Transferase</keyword>
<evidence type="ECO:0000256" key="9">
    <source>
        <dbReference type="ARBA" id="ARBA00047583"/>
    </source>
</evidence>
<keyword evidence="3" id="KW-0489">Methyltransferase</keyword>